<dbReference type="GO" id="GO:0005737">
    <property type="term" value="C:cytoplasm"/>
    <property type="evidence" value="ECO:0007669"/>
    <property type="project" value="UniProtKB-SubCell"/>
</dbReference>
<dbReference type="GO" id="GO:0055129">
    <property type="term" value="P:L-proline biosynthetic process"/>
    <property type="evidence" value="ECO:0007669"/>
    <property type="project" value="UniProtKB-UniRule"/>
</dbReference>
<keyword evidence="6 9" id="KW-0028">Amino-acid biosynthesis</keyword>
<comment type="pathway">
    <text evidence="6 9">Amino-acid biosynthesis; L-proline biosynthesis; L-proline from L-glutamate 5-semialdehyde: step 1/1.</text>
</comment>
<dbReference type="InterPro" id="IPR036291">
    <property type="entry name" value="NAD(P)-bd_dom_sf"/>
</dbReference>
<feature type="binding site" evidence="8">
    <location>
        <position position="51"/>
    </location>
    <ligand>
        <name>NADPH</name>
        <dbReference type="ChEBI" id="CHEBI:57783"/>
    </ligand>
</feature>
<dbReference type="EMBL" id="MSJL01000004">
    <property type="protein sequence ID" value="OLF50579.1"/>
    <property type="molecule type" value="Genomic_DNA"/>
</dbReference>
<dbReference type="InterPro" id="IPR000304">
    <property type="entry name" value="Pyrroline-COOH_reductase"/>
</dbReference>
<keyword evidence="2 6" id="KW-0641">Proline biosynthesis</keyword>
<evidence type="ECO:0000313" key="13">
    <source>
        <dbReference type="EMBL" id="SUN08267.1"/>
    </source>
</evidence>
<reference evidence="12" key="1">
    <citation type="submission" date="2016-12" db="EMBL/GenBank/DDBJ databases">
        <authorList>
            <person name="Song W.-J."/>
            <person name="Kurnit D.M."/>
        </authorList>
    </citation>
    <scope>NUCLEOTIDE SEQUENCE [LARGE SCALE GENOMIC DNA]</scope>
    <source>
        <strain evidence="12">ATCC 51725</strain>
    </source>
</reference>
<evidence type="ECO:0000313" key="15">
    <source>
        <dbReference type="Proteomes" id="UP000255213"/>
    </source>
</evidence>
<feature type="domain" description="Pyrroline-5-carboxylate reductase catalytic N-terminal" evidence="10">
    <location>
        <begin position="2"/>
        <end position="94"/>
    </location>
</feature>
<dbReference type="InterPro" id="IPR029036">
    <property type="entry name" value="P5CR_dimer"/>
</dbReference>
<comment type="similarity">
    <text evidence="1 6 9">Belongs to the pyrroline-5-carboxylate reductase family.</text>
</comment>
<dbReference type="Proteomes" id="UP000255213">
    <property type="component" value="Unassembled WGS sequence"/>
</dbReference>
<dbReference type="Pfam" id="PF03807">
    <property type="entry name" value="F420_oxidored"/>
    <property type="match status" value="1"/>
</dbReference>
<reference evidence="13 15" key="3">
    <citation type="submission" date="2018-06" db="EMBL/GenBank/DDBJ databases">
        <authorList>
            <consortium name="Pathogen Informatics"/>
            <person name="Doyle S."/>
        </authorList>
    </citation>
    <scope>NUCLEOTIDE SEQUENCE [LARGE SCALE GENOMIC DNA]</scope>
    <source>
        <strain evidence="13 15">NCTC12957</strain>
    </source>
</reference>
<dbReference type="NCBIfam" id="TIGR00112">
    <property type="entry name" value="proC"/>
    <property type="match status" value="1"/>
</dbReference>
<evidence type="ECO:0000259" key="11">
    <source>
        <dbReference type="Pfam" id="PF14748"/>
    </source>
</evidence>
<keyword evidence="3 6" id="KW-0521">NADP</keyword>
<dbReference type="HAMAP" id="MF_01925">
    <property type="entry name" value="P5C_reductase"/>
    <property type="match status" value="1"/>
</dbReference>
<dbReference type="PIRSF" id="PIRSF000193">
    <property type="entry name" value="Pyrrol-5-carb_rd"/>
    <property type="match status" value="1"/>
</dbReference>
<accession>A0A1Q8EFP0</accession>
<evidence type="ECO:0000256" key="7">
    <source>
        <dbReference type="NCBIfam" id="TIGR00112"/>
    </source>
</evidence>
<dbReference type="InterPro" id="IPR008927">
    <property type="entry name" value="6-PGluconate_DH-like_C_sf"/>
</dbReference>
<comment type="subcellular location">
    <subcellularLocation>
        <location evidence="6">Cytoplasm</location>
    </subcellularLocation>
</comment>
<dbReference type="FunFam" id="1.10.3730.10:FF:000001">
    <property type="entry name" value="Pyrroline-5-carboxylate reductase"/>
    <property type="match status" value="1"/>
</dbReference>
<evidence type="ECO:0000256" key="8">
    <source>
        <dbReference type="PIRSR" id="PIRSR000193-1"/>
    </source>
</evidence>
<dbReference type="PANTHER" id="PTHR11645:SF0">
    <property type="entry name" value="PYRROLINE-5-CARBOXYLATE REDUCTASE 3"/>
    <property type="match status" value="1"/>
</dbReference>
<evidence type="ECO:0000256" key="4">
    <source>
        <dbReference type="ARBA" id="ARBA00023002"/>
    </source>
</evidence>
<dbReference type="PROSITE" id="PS00521">
    <property type="entry name" value="P5CR"/>
    <property type="match status" value="1"/>
</dbReference>
<dbReference type="AlphaFoldDB" id="A0A1Q8EFP0"/>
<dbReference type="PANTHER" id="PTHR11645">
    <property type="entry name" value="PYRROLINE-5-CARBOXYLATE REDUCTASE"/>
    <property type="match status" value="1"/>
</dbReference>
<evidence type="ECO:0000256" key="5">
    <source>
        <dbReference type="ARBA" id="ARBA00058118"/>
    </source>
</evidence>
<organism evidence="12 14">
    <name type="scientific">Streptococcus acidominimus</name>
    <dbReference type="NCBI Taxonomy" id="1326"/>
    <lineage>
        <taxon>Bacteria</taxon>
        <taxon>Bacillati</taxon>
        <taxon>Bacillota</taxon>
        <taxon>Bacilli</taxon>
        <taxon>Lactobacillales</taxon>
        <taxon>Streptococcaceae</taxon>
        <taxon>Streptococcus</taxon>
    </lineage>
</organism>
<dbReference type="InterPro" id="IPR053790">
    <property type="entry name" value="P5CR-like_CS"/>
</dbReference>
<comment type="function">
    <text evidence="5 6">Catalyzes the reduction of 1-pyrroline-5-carboxylate (PCA) to L-proline.</text>
</comment>
<evidence type="ECO:0000256" key="9">
    <source>
        <dbReference type="RuleBase" id="RU003903"/>
    </source>
</evidence>
<dbReference type="SUPFAM" id="SSF51735">
    <property type="entry name" value="NAD(P)-binding Rossmann-fold domains"/>
    <property type="match status" value="1"/>
</dbReference>
<dbReference type="SUPFAM" id="SSF48179">
    <property type="entry name" value="6-phosphogluconate dehydrogenase C-terminal domain-like"/>
    <property type="match status" value="1"/>
</dbReference>
<dbReference type="Gene3D" id="3.40.50.720">
    <property type="entry name" value="NAD(P)-binding Rossmann-like Domain"/>
    <property type="match status" value="1"/>
</dbReference>
<dbReference type="EMBL" id="UHEN01000001">
    <property type="protein sequence ID" value="SUN08267.1"/>
    <property type="molecule type" value="Genomic_DNA"/>
</dbReference>
<dbReference type="InterPro" id="IPR028939">
    <property type="entry name" value="P5C_Rdtase_cat_N"/>
</dbReference>
<evidence type="ECO:0000313" key="14">
    <source>
        <dbReference type="Proteomes" id="UP000186437"/>
    </source>
</evidence>
<comment type="catalytic activity">
    <reaction evidence="6">
        <text>L-proline + NAD(+) = (S)-1-pyrroline-5-carboxylate + NADH + 2 H(+)</text>
        <dbReference type="Rhea" id="RHEA:14105"/>
        <dbReference type="ChEBI" id="CHEBI:15378"/>
        <dbReference type="ChEBI" id="CHEBI:17388"/>
        <dbReference type="ChEBI" id="CHEBI:57540"/>
        <dbReference type="ChEBI" id="CHEBI:57945"/>
        <dbReference type="ChEBI" id="CHEBI:60039"/>
        <dbReference type="EC" id="1.5.1.2"/>
    </reaction>
</comment>
<gene>
    <name evidence="6 13" type="primary">proC</name>
    <name evidence="12" type="ORF">BU200_01575</name>
    <name evidence="13" type="ORF">NCTC12957_01858</name>
</gene>
<evidence type="ECO:0000256" key="3">
    <source>
        <dbReference type="ARBA" id="ARBA00022857"/>
    </source>
</evidence>
<evidence type="ECO:0000259" key="10">
    <source>
        <dbReference type="Pfam" id="PF03807"/>
    </source>
</evidence>
<feature type="binding site" evidence="8">
    <location>
        <begin position="6"/>
        <end position="11"/>
    </location>
    <ligand>
        <name>NADP(+)</name>
        <dbReference type="ChEBI" id="CHEBI:58349"/>
    </ligand>
</feature>
<evidence type="ECO:0000313" key="12">
    <source>
        <dbReference type="EMBL" id="OLF50579.1"/>
    </source>
</evidence>
<evidence type="ECO:0000256" key="1">
    <source>
        <dbReference type="ARBA" id="ARBA00005525"/>
    </source>
</evidence>
<keyword evidence="4 6" id="KW-0560">Oxidoreductase</keyword>
<evidence type="ECO:0000256" key="2">
    <source>
        <dbReference type="ARBA" id="ARBA00022650"/>
    </source>
</evidence>
<feature type="domain" description="Pyrroline-5-carboxylate reductase dimerisation" evidence="11">
    <location>
        <begin position="154"/>
        <end position="258"/>
    </location>
</feature>
<dbReference type="Gene3D" id="1.10.3730.10">
    <property type="entry name" value="ProC C-terminal domain-like"/>
    <property type="match status" value="1"/>
</dbReference>
<sequence>MKVGFIGLGNMGSALALAVSKTEGVEVLLSNHNQNQAEKVQAQAGGRILSNSELVQQADVIFLGVKPHVLFPLLKGLEDRLQHHPSAVWISMAAGISLEQLSQHLPASQIVRIMPNTPVAIGQGMTTYALINPELAAVTEQLLSKSGQVKQVEEKLMDTATALAGCGPAFVYQWIEAMMDAGVAHGLTADDAKYLAAQTLLGSAQMVLNSSKHPAQLRQEVTSPGGSTIAGVVKLEKEGLRYAILSAVKAAIKRTKELGRKTK</sequence>
<evidence type="ECO:0000256" key="6">
    <source>
        <dbReference type="HAMAP-Rule" id="MF_01925"/>
    </source>
</evidence>
<dbReference type="OrthoDB" id="9805754at2"/>
<dbReference type="Proteomes" id="UP000186437">
    <property type="component" value="Unassembled WGS sequence"/>
</dbReference>
<dbReference type="GO" id="GO:0004735">
    <property type="term" value="F:pyrroline-5-carboxylate reductase activity"/>
    <property type="evidence" value="ECO:0007669"/>
    <property type="project" value="UniProtKB-UniRule"/>
</dbReference>
<dbReference type="EC" id="1.5.1.2" evidence="6 7"/>
<keyword evidence="6" id="KW-0963">Cytoplasm</keyword>
<dbReference type="UniPathway" id="UPA00098">
    <property type="reaction ID" value="UER00361"/>
</dbReference>
<proteinExistence type="inferred from homology"/>
<name>A0A1Q8EFP0_STRAI</name>
<dbReference type="RefSeq" id="WP_075098486.1">
    <property type="nucleotide sequence ID" value="NZ_MSJL01000004.1"/>
</dbReference>
<reference evidence="14" key="2">
    <citation type="submission" date="2016-12" db="EMBL/GenBank/DDBJ databases">
        <authorList>
            <person name="Gulvik C.A."/>
        </authorList>
    </citation>
    <scope>NUCLEOTIDE SEQUENCE [LARGE SCALE GENOMIC DNA]</scope>
    <source>
        <strain evidence="14">ATCC 51725</strain>
    </source>
</reference>
<protein>
    <recommendedName>
        <fullName evidence="6 7">Pyrroline-5-carboxylate reductase</fullName>
        <shortName evidence="6">P5C reductase</shortName>
        <shortName evidence="6">P5CR</shortName>
        <ecNumber evidence="6 7">1.5.1.2</ecNumber>
    </recommendedName>
    <alternativeName>
        <fullName evidence="6">PCA reductase</fullName>
    </alternativeName>
</protein>
<dbReference type="Pfam" id="PF14748">
    <property type="entry name" value="P5CR_dimer"/>
    <property type="match status" value="1"/>
</dbReference>
<comment type="catalytic activity">
    <reaction evidence="6 9">
        <text>L-proline + NADP(+) = (S)-1-pyrroline-5-carboxylate + NADPH + 2 H(+)</text>
        <dbReference type="Rhea" id="RHEA:14109"/>
        <dbReference type="ChEBI" id="CHEBI:15378"/>
        <dbReference type="ChEBI" id="CHEBI:17388"/>
        <dbReference type="ChEBI" id="CHEBI:57783"/>
        <dbReference type="ChEBI" id="CHEBI:58349"/>
        <dbReference type="ChEBI" id="CHEBI:60039"/>
        <dbReference type="EC" id="1.5.1.2"/>
    </reaction>
</comment>
<keyword evidence="14" id="KW-1185">Reference proteome</keyword>